<evidence type="ECO:0000256" key="1">
    <source>
        <dbReference type="ARBA" id="ARBA00023157"/>
    </source>
</evidence>
<dbReference type="CDD" id="cd00190">
    <property type="entry name" value="Tryp_SPc"/>
    <property type="match status" value="1"/>
</dbReference>
<dbReference type="InterPro" id="IPR018114">
    <property type="entry name" value="TRYPSIN_HIS"/>
</dbReference>
<dbReference type="InterPro" id="IPR009003">
    <property type="entry name" value="Peptidase_S1_PA"/>
</dbReference>
<dbReference type="InterPro" id="IPR001314">
    <property type="entry name" value="Peptidase_S1A"/>
</dbReference>
<name>A0ABM3MEE9_GALME</name>
<accession>A0ABM3MEE9</accession>
<evidence type="ECO:0000313" key="5">
    <source>
        <dbReference type="Proteomes" id="UP001652740"/>
    </source>
</evidence>
<evidence type="ECO:0000313" key="6">
    <source>
        <dbReference type="RefSeq" id="XP_052749483.1"/>
    </source>
</evidence>
<keyword evidence="2" id="KW-0378">Hydrolase</keyword>
<proteinExistence type="predicted"/>
<gene>
    <name evidence="6" type="primary">LOC113512770</name>
</gene>
<sequence length="444" mass="48691">MKTVVKILVIFNILSCGQTSDLVKKWGIVGTPLGRARPCKGNDVVDASFEAGLSPEEENMYHLNIYEVFPAQSRIIIKFDSEATVTLVNDTVARIRTIKSDLEVFISFFKPASYFSVIVKGPQTGTVPYPTSIVVNTVEYCEHPAPGFLDGVIEGYKGTAHVALTVPTGSCGRRKVTHTELIVNGQPTKPGDWPWHGAIYRLEQYSVKYICGGTLISKTFVLTAAHCTTINGEPVLAELLSIIFGKYHLTGGDVATQEREVHQVIVHEEYNARKLDNDIALLKLKTEVTYDDYVQPACLWHANAYKKLPTGTIKGTVVGWGFNHNDQLSSTLHQVTLPKILDGPCIKSNTAFFGRLLNNRKFCAGYRNGTSACNGDSGGAYQVFVPDVTGESSANATGAWHVRGIVSLALSRPNEPICDNTQYTLFTDVASFVGWIKRHTEANN</sequence>
<feature type="domain" description="Peptidase S1" evidence="4">
    <location>
        <begin position="182"/>
        <end position="441"/>
    </location>
</feature>
<reference evidence="6" key="1">
    <citation type="submission" date="2025-08" db="UniProtKB">
        <authorList>
            <consortium name="RefSeq"/>
        </authorList>
    </citation>
    <scope>IDENTIFICATION</scope>
    <source>
        <tissue evidence="6">Whole larvae</tissue>
    </source>
</reference>
<dbReference type="SUPFAM" id="SSF50494">
    <property type="entry name" value="Trypsin-like serine proteases"/>
    <property type="match status" value="1"/>
</dbReference>
<dbReference type="Proteomes" id="UP001652740">
    <property type="component" value="Unplaced"/>
</dbReference>
<dbReference type="InterPro" id="IPR001254">
    <property type="entry name" value="Trypsin_dom"/>
</dbReference>
<dbReference type="Pfam" id="PF00089">
    <property type="entry name" value="Trypsin"/>
    <property type="match status" value="1"/>
</dbReference>
<dbReference type="InterPro" id="IPR043504">
    <property type="entry name" value="Peptidase_S1_PA_chymotrypsin"/>
</dbReference>
<dbReference type="InterPro" id="IPR033116">
    <property type="entry name" value="TRYPSIN_SER"/>
</dbReference>
<keyword evidence="2" id="KW-0645">Protease</keyword>
<feature type="chain" id="PRO_5045744688" evidence="3">
    <location>
        <begin position="20"/>
        <end position="444"/>
    </location>
</feature>
<dbReference type="Gene3D" id="2.40.10.10">
    <property type="entry name" value="Trypsin-like serine proteases"/>
    <property type="match status" value="1"/>
</dbReference>
<dbReference type="InterPro" id="IPR051333">
    <property type="entry name" value="CLIP_Serine_Protease"/>
</dbReference>
<protein>
    <submittedName>
        <fullName evidence="6">Chymotrypsin-C-like</fullName>
    </submittedName>
</protein>
<dbReference type="PANTHER" id="PTHR24260:SF143">
    <property type="entry name" value="SERINE PROTEASE GD-LIKE PROTEIN"/>
    <property type="match status" value="1"/>
</dbReference>
<keyword evidence="1" id="KW-1015">Disulfide bond</keyword>
<dbReference type="SMART" id="SM00020">
    <property type="entry name" value="Tryp_SPc"/>
    <property type="match status" value="1"/>
</dbReference>
<dbReference type="PRINTS" id="PR00722">
    <property type="entry name" value="CHYMOTRYPSIN"/>
</dbReference>
<dbReference type="PROSITE" id="PS50240">
    <property type="entry name" value="TRYPSIN_DOM"/>
    <property type="match status" value="1"/>
</dbReference>
<keyword evidence="5" id="KW-1185">Reference proteome</keyword>
<dbReference type="PANTHER" id="PTHR24260">
    <property type="match status" value="1"/>
</dbReference>
<feature type="signal peptide" evidence="3">
    <location>
        <begin position="1"/>
        <end position="19"/>
    </location>
</feature>
<evidence type="ECO:0000259" key="4">
    <source>
        <dbReference type="PROSITE" id="PS50240"/>
    </source>
</evidence>
<dbReference type="PROSITE" id="PS00135">
    <property type="entry name" value="TRYPSIN_SER"/>
    <property type="match status" value="1"/>
</dbReference>
<evidence type="ECO:0000256" key="3">
    <source>
        <dbReference type="SAM" id="SignalP"/>
    </source>
</evidence>
<keyword evidence="3" id="KW-0732">Signal</keyword>
<keyword evidence="2" id="KW-0720">Serine protease</keyword>
<dbReference type="PROSITE" id="PS00134">
    <property type="entry name" value="TRYPSIN_HIS"/>
    <property type="match status" value="1"/>
</dbReference>
<organism evidence="5 6">
    <name type="scientific">Galleria mellonella</name>
    <name type="common">Greater wax moth</name>
    <dbReference type="NCBI Taxonomy" id="7137"/>
    <lineage>
        <taxon>Eukaryota</taxon>
        <taxon>Metazoa</taxon>
        <taxon>Ecdysozoa</taxon>
        <taxon>Arthropoda</taxon>
        <taxon>Hexapoda</taxon>
        <taxon>Insecta</taxon>
        <taxon>Pterygota</taxon>
        <taxon>Neoptera</taxon>
        <taxon>Endopterygota</taxon>
        <taxon>Lepidoptera</taxon>
        <taxon>Glossata</taxon>
        <taxon>Ditrysia</taxon>
        <taxon>Pyraloidea</taxon>
        <taxon>Pyralidae</taxon>
        <taxon>Galleriinae</taxon>
        <taxon>Galleria</taxon>
    </lineage>
</organism>
<evidence type="ECO:0000256" key="2">
    <source>
        <dbReference type="RuleBase" id="RU363034"/>
    </source>
</evidence>
<dbReference type="RefSeq" id="XP_052749483.1">
    <property type="nucleotide sequence ID" value="XM_052893523.1"/>
</dbReference>
<dbReference type="GeneID" id="113512770"/>